<name>A0A0C1EEV0_9BACT</name>
<evidence type="ECO:0000256" key="4">
    <source>
        <dbReference type="RuleBase" id="RU003682"/>
    </source>
</evidence>
<dbReference type="InterPro" id="IPR050295">
    <property type="entry name" value="Plant_2OG-oxidoreductases"/>
</dbReference>
<dbReference type="Gene3D" id="2.60.120.330">
    <property type="entry name" value="B-lactam Antibiotic, Isopenicillin N Synthase, Chain"/>
    <property type="match status" value="1"/>
</dbReference>
<keyword evidence="2 4" id="KW-0479">Metal-binding</keyword>
<dbReference type="Pfam" id="PF14226">
    <property type="entry name" value="DIOX_N"/>
    <property type="match status" value="1"/>
</dbReference>
<dbReference type="OMA" id="ARCPAHT"/>
<sequence>MQITTFGSDSPPFIQRNPPSTPPPSPVQDSISQANQNPSIYPAASILPGSLAIEEDAHIPLFDLDDIENAPTEIRKELIKQFGDGLKDIGFIAIKAPSLSAIIKDVTKSMKTYFALPLEEKMKDWNSDNSKGFSEQGRETAAGATHADRKETFFVPPHFKKWPQTPPEFGQVMERYHTELTNLAIKVMRYVAEYLEEPTENVSETIDTAYNLLRLAYYPAPKSEDHPDSVWANAHEDLNALTLLPPTKVPGLQLFTKDERWLSVTAPEGSLILNTGLQLERLTAGLIKATLHRVQNPGGKYTYQARHSSIFFASWAPEKSLAPLKKCVEKITENMSEEERTTYLLQYPDVTVQENLISRLIEMGTIPNPTREQVAELHQKGLLQRPPLHVVEEFSDLFNS</sequence>
<dbReference type="AlphaFoldDB" id="A0A0C1EEV0"/>
<dbReference type="EMBL" id="JSAM01000013">
    <property type="protein sequence ID" value="KIA78578.1"/>
    <property type="molecule type" value="Genomic_DNA"/>
</dbReference>
<evidence type="ECO:0000256" key="5">
    <source>
        <dbReference type="SAM" id="MobiDB-lite"/>
    </source>
</evidence>
<feature type="region of interest" description="Disordered" evidence="5">
    <location>
        <begin position="1"/>
        <end position="35"/>
    </location>
</feature>
<dbReference type="RefSeq" id="WP_013924530.1">
    <property type="nucleotide sequence ID" value="NZ_BAWW01000003.1"/>
</dbReference>
<dbReference type="Pfam" id="PF03171">
    <property type="entry name" value="2OG-FeII_Oxy"/>
    <property type="match status" value="1"/>
</dbReference>
<dbReference type="InterPro" id="IPR005123">
    <property type="entry name" value="Oxoglu/Fe-dep_dioxygenase_dom"/>
</dbReference>
<evidence type="ECO:0000256" key="1">
    <source>
        <dbReference type="ARBA" id="ARBA00008056"/>
    </source>
</evidence>
<dbReference type="GO" id="GO:0016491">
    <property type="term" value="F:oxidoreductase activity"/>
    <property type="evidence" value="ECO:0007669"/>
    <property type="project" value="UniProtKB-KW"/>
</dbReference>
<dbReference type="EC" id="1.14.11.23" evidence="7"/>
<dbReference type="PROSITE" id="PS51471">
    <property type="entry name" value="FE2OG_OXY"/>
    <property type="match status" value="1"/>
</dbReference>
<dbReference type="InterPro" id="IPR027443">
    <property type="entry name" value="IPNS-like_sf"/>
</dbReference>
<accession>A0A0C1EEV0</accession>
<dbReference type="PATRIC" id="fig|83552.4.peg.178"/>
<organism evidence="7 8">
    <name type="scientific">Parachlamydia acanthamoebae</name>
    <dbReference type="NCBI Taxonomy" id="83552"/>
    <lineage>
        <taxon>Bacteria</taxon>
        <taxon>Pseudomonadati</taxon>
        <taxon>Chlamydiota</taxon>
        <taxon>Chlamydiia</taxon>
        <taxon>Parachlamydiales</taxon>
        <taxon>Parachlamydiaceae</taxon>
        <taxon>Parachlamydia</taxon>
    </lineage>
</organism>
<dbReference type="InterPro" id="IPR026992">
    <property type="entry name" value="DIOX_N"/>
</dbReference>
<feature type="domain" description="Fe2OG dioxygenase" evidence="6">
    <location>
        <begin position="208"/>
        <end position="315"/>
    </location>
</feature>
<protein>
    <submittedName>
        <fullName evidence="7">Putative flavonol synthase 5</fullName>
        <ecNumber evidence="7">1.14.11.23</ecNumber>
    </submittedName>
</protein>
<evidence type="ECO:0000256" key="3">
    <source>
        <dbReference type="ARBA" id="ARBA00023004"/>
    </source>
</evidence>
<reference evidence="7 8" key="1">
    <citation type="journal article" date="2014" name="Mol. Biol. Evol.">
        <title>Massive expansion of Ubiquitination-related gene families within the Chlamydiae.</title>
        <authorList>
            <person name="Domman D."/>
            <person name="Collingro A."/>
            <person name="Lagkouvardos I."/>
            <person name="Gehre L."/>
            <person name="Weinmaier T."/>
            <person name="Rattei T."/>
            <person name="Subtil A."/>
            <person name="Horn M."/>
        </authorList>
    </citation>
    <scope>NUCLEOTIDE SEQUENCE [LARGE SCALE GENOMIC DNA]</scope>
    <source>
        <strain evidence="7 8">OEW1</strain>
    </source>
</reference>
<evidence type="ECO:0000313" key="8">
    <source>
        <dbReference type="Proteomes" id="UP000031307"/>
    </source>
</evidence>
<dbReference type="Proteomes" id="UP000031307">
    <property type="component" value="Unassembled WGS sequence"/>
</dbReference>
<keyword evidence="3 4" id="KW-0408">Iron</keyword>
<comment type="caution">
    <text evidence="7">The sequence shown here is derived from an EMBL/GenBank/DDBJ whole genome shotgun (WGS) entry which is preliminary data.</text>
</comment>
<dbReference type="GO" id="GO:0046872">
    <property type="term" value="F:metal ion binding"/>
    <property type="evidence" value="ECO:0007669"/>
    <property type="project" value="UniProtKB-KW"/>
</dbReference>
<dbReference type="InterPro" id="IPR044861">
    <property type="entry name" value="IPNS-like_FE2OG_OXY"/>
</dbReference>
<gene>
    <name evidence="7" type="primary">fls5</name>
    <name evidence="7" type="ORF">DB43_DS00050</name>
</gene>
<dbReference type="SUPFAM" id="SSF51197">
    <property type="entry name" value="Clavaminate synthase-like"/>
    <property type="match status" value="1"/>
</dbReference>
<evidence type="ECO:0000313" key="7">
    <source>
        <dbReference type="EMBL" id="KIA78578.1"/>
    </source>
</evidence>
<evidence type="ECO:0000259" key="6">
    <source>
        <dbReference type="PROSITE" id="PS51471"/>
    </source>
</evidence>
<keyword evidence="4 7" id="KW-0560">Oxidoreductase</keyword>
<dbReference type="PANTHER" id="PTHR47991">
    <property type="entry name" value="OXOGLUTARATE/IRON-DEPENDENT DIOXYGENASE"/>
    <property type="match status" value="1"/>
</dbReference>
<proteinExistence type="inferred from homology"/>
<comment type="similarity">
    <text evidence="1 4">Belongs to the iron/ascorbate-dependent oxidoreductase family.</text>
</comment>
<evidence type="ECO:0000256" key="2">
    <source>
        <dbReference type="ARBA" id="ARBA00022723"/>
    </source>
</evidence>